<gene>
    <name evidence="3" type="ORF">C2G38_2028647</name>
</gene>
<comment type="caution">
    <text evidence="3">The sequence shown here is derived from an EMBL/GenBank/DDBJ whole genome shotgun (WGS) entry which is preliminary data.</text>
</comment>
<dbReference type="AlphaFoldDB" id="A0A397W437"/>
<proteinExistence type="predicted"/>
<evidence type="ECO:0000313" key="4">
    <source>
        <dbReference type="Proteomes" id="UP000266673"/>
    </source>
</evidence>
<evidence type="ECO:0000259" key="2">
    <source>
        <dbReference type="PROSITE" id="PS50011"/>
    </source>
</evidence>
<dbReference type="PROSITE" id="PS50011">
    <property type="entry name" value="PROTEIN_KINASE_DOM"/>
    <property type="match status" value="1"/>
</dbReference>
<feature type="domain" description="Protein kinase" evidence="2">
    <location>
        <begin position="1"/>
        <end position="239"/>
    </location>
</feature>
<dbReference type="Pfam" id="PF07714">
    <property type="entry name" value="PK_Tyr_Ser-Thr"/>
    <property type="match status" value="1"/>
</dbReference>
<accession>A0A397W437</accession>
<dbReference type="STRING" id="44941.A0A397W437"/>
<organism evidence="3 4">
    <name type="scientific">Gigaspora rosea</name>
    <dbReference type="NCBI Taxonomy" id="44941"/>
    <lineage>
        <taxon>Eukaryota</taxon>
        <taxon>Fungi</taxon>
        <taxon>Fungi incertae sedis</taxon>
        <taxon>Mucoromycota</taxon>
        <taxon>Glomeromycotina</taxon>
        <taxon>Glomeromycetes</taxon>
        <taxon>Diversisporales</taxon>
        <taxon>Gigasporaceae</taxon>
        <taxon>Gigaspora</taxon>
    </lineage>
</organism>
<feature type="compositionally biased region" description="Acidic residues" evidence="1">
    <location>
        <begin position="800"/>
        <end position="813"/>
    </location>
</feature>
<dbReference type="InterPro" id="IPR011009">
    <property type="entry name" value="Kinase-like_dom_sf"/>
</dbReference>
<dbReference type="PANTHER" id="PTHR44329:SF214">
    <property type="entry name" value="PROTEIN KINASE DOMAIN-CONTAINING PROTEIN"/>
    <property type="match status" value="1"/>
</dbReference>
<dbReference type="PANTHER" id="PTHR44329">
    <property type="entry name" value="SERINE/THREONINE-PROTEIN KINASE TNNI3K-RELATED"/>
    <property type="match status" value="1"/>
</dbReference>
<reference evidence="3 4" key="1">
    <citation type="submission" date="2018-06" db="EMBL/GenBank/DDBJ databases">
        <title>Comparative genomics reveals the genomic features of Rhizophagus irregularis, R. cerebriforme, R. diaphanum and Gigaspora rosea, and their symbiotic lifestyle signature.</title>
        <authorList>
            <person name="Morin E."/>
            <person name="San Clemente H."/>
            <person name="Chen E.C.H."/>
            <person name="De La Providencia I."/>
            <person name="Hainaut M."/>
            <person name="Kuo A."/>
            <person name="Kohler A."/>
            <person name="Murat C."/>
            <person name="Tang N."/>
            <person name="Roy S."/>
            <person name="Loubradou J."/>
            <person name="Henrissat B."/>
            <person name="Grigoriev I.V."/>
            <person name="Corradi N."/>
            <person name="Roux C."/>
            <person name="Martin F.M."/>
        </authorList>
    </citation>
    <scope>NUCLEOTIDE SEQUENCE [LARGE SCALE GENOMIC DNA]</scope>
    <source>
        <strain evidence="3 4">DAOM 194757</strain>
    </source>
</reference>
<evidence type="ECO:0000313" key="3">
    <source>
        <dbReference type="EMBL" id="RIB28337.1"/>
    </source>
</evidence>
<dbReference type="GO" id="GO:0004674">
    <property type="term" value="F:protein serine/threonine kinase activity"/>
    <property type="evidence" value="ECO:0007669"/>
    <property type="project" value="TreeGrafter"/>
</dbReference>
<dbReference type="InterPro" id="IPR001245">
    <property type="entry name" value="Ser-Thr/Tyr_kinase_cat_dom"/>
</dbReference>
<sequence length="859" mass="99249">MVALKTLPGIKNNPNGFLKEFKSYRYCTSHCSVLEIYGLTQNKETKEYMMVFQYANKGDLHNYLISNFVELTWEDKLSLLIDISMELIKIHKAGSIHYDLHCGNILQHQELSPGPLKSYVADLGLSRKNEDHVLKNGIYGIMPYIAPEVLLGENYTPAADIYSFGVIMAEMTTGIRPFYYCSFDTKLAIEISCGKRPVFALRTPNCYIELAKSCMHLNSQERPNAEIIFNKLSEWHNFVKESNKPDKFDEFDESNKLEEYVKSDKFDESNKPDDYDNSNESNDKLQIIKEFIAADKIIPEISITLRKHPDIVYASRFINTHDIAQYYKATSDQFNIKDELAADSVSFKIPINTVIQQIDNYFKLGHSLIIKSQEICTALNQAFNVDPKTKENIEICHVKLVSSKDREELFLLKNHIDVTSFQLLPQKLVKIMMQSTTFNNNNSSFNNVYFEVNFPKVELNLEKINIKPTEAIKIAIDNALKNEKPYQELIKVFDTFGYLLSRKFILGQKLYKSGVQRQKTSNTDDQLEIELKIKEFFENYSSKLDDMLRKYGFDAAYLLSMNGEAIRIKDIEKWLNEYSKLLQVISRSELSPVYEIFEDSISNKIKKVLGIDNQQKILMTGITQFIENTKYYHIDCYSHLESCNYHIFAKVVRHTNNGLVDTLDKAMVKIHSKNRTGFFAAIESFNEINNIDPTDLQIVWILVGFPDEINFYSVHTRELSVLSMEVRNITLENDQESVLINVPKELPKNSIMTLSFEYPLLSNNLEIKNGKIELNIEYNLSNNDTCYEDEKSENNKYGDVESESVESESDESEDEYSEYVIQYPLCSCVFVSDEEFIKADIPTSKYKSIYLKSMGLLIH</sequence>
<dbReference type="SUPFAM" id="SSF56112">
    <property type="entry name" value="Protein kinase-like (PK-like)"/>
    <property type="match status" value="1"/>
</dbReference>
<dbReference type="EMBL" id="QKWP01000069">
    <property type="protein sequence ID" value="RIB28337.1"/>
    <property type="molecule type" value="Genomic_DNA"/>
</dbReference>
<dbReference type="Proteomes" id="UP000266673">
    <property type="component" value="Unassembled WGS sequence"/>
</dbReference>
<dbReference type="Pfam" id="PF22693">
    <property type="entry name" value="MACPF_1"/>
    <property type="match status" value="1"/>
</dbReference>
<dbReference type="Gene3D" id="1.10.510.10">
    <property type="entry name" value="Transferase(Phosphotransferase) domain 1"/>
    <property type="match status" value="1"/>
</dbReference>
<feature type="region of interest" description="Disordered" evidence="1">
    <location>
        <begin position="789"/>
        <end position="813"/>
    </location>
</feature>
<feature type="compositionally biased region" description="Basic and acidic residues" evidence="1">
    <location>
        <begin position="789"/>
        <end position="799"/>
    </location>
</feature>
<dbReference type="InterPro" id="IPR054586">
    <property type="entry name" value="MACPF_1_fungal"/>
</dbReference>
<name>A0A397W437_9GLOM</name>
<keyword evidence="4" id="KW-1185">Reference proteome</keyword>
<dbReference type="InterPro" id="IPR051681">
    <property type="entry name" value="Ser/Thr_Kinases-Pseudokinases"/>
</dbReference>
<protein>
    <recommendedName>
        <fullName evidence="2">Protein kinase domain-containing protein</fullName>
    </recommendedName>
</protein>
<dbReference type="InterPro" id="IPR000719">
    <property type="entry name" value="Prot_kinase_dom"/>
</dbReference>
<dbReference type="OrthoDB" id="2416887at2759"/>
<dbReference type="GO" id="GO:0005524">
    <property type="term" value="F:ATP binding"/>
    <property type="evidence" value="ECO:0007669"/>
    <property type="project" value="InterPro"/>
</dbReference>
<evidence type="ECO:0000256" key="1">
    <source>
        <dbReference type="SAM" id="MobiDB-lite"/>
    </source>
</evidence>